<dbReference type="GO" id="GO:0009403">
    <property type="term" value="P:toxin biosynthetic process"/>
    <property type="evidence" value="ECO:0007669"/>
    <property type="project" value="InterPro"/>
</dbReference>
<feature type="transmembrane region" description="Helical" evidence="5">
    <location>
        <begin position="64"/>
        <end position="87"/>
    </location>
</feature>
<dbReference type="GO" id="GO:0004252">
    <property type="term" value="F:serine-type endopeptidase activity"/>
    <property type="evidence" value="ECO:0007669"/>
    <property type="project" value="InterPro"/>
</dbReference>
<dbReference type="GO" id="GO:0016020">
    <property type="term" value="C:membrane"/>
    <property type="evidence" value="ECO:0007669"/>
    <property type="project" value="UniProtKB-SubCell"/>
</dbReference>
<dbReference type="NCBIfam" id="NF033740">
    <property type="entry name" value="MarP_fam_protase"/>
    <property type="match status" value="1"/>
</dbReference>
<dbReference type="InterPro" id="IPR009003">
    <property type="entry name" value="Peptidase_S1_PA"/>
</dbReference>
<dbReference type="PANTHER" id="PTHR43019:SF23">
    <property type="entry name" value="PROTEASE DO-LIKE 5, CHLOROPLASTIC"/>
    <property type="match status" value="1"/>
</dbReference>
<dbReference type="STRING" id="1121927.GOHSU_31_00420"/>
<dbReference type="Pfam" id="PF13365">
    <property type="entry name" value="Trypsin_2"/>
    <property type="match status" value="1"/>
</dbReference>
<dbReference type="Gene3D" id="2.40.10.10">
    <property type="entry name" value="Trypsin-like serine proteases"/>
    <property type="match status" value="2"/>
</dbReference>
<keyword evidence="7" id="KW-1185">Reference proteome</keyword>
<evidence type="ECO:0000256" key="1">
    <source>
        <dbReference type="ARBA" id="ARBA00004141"/>
    </source>
</evidence>
<keyword evidence="2 5" id="KW-0812">Transmembrane</keyword>
<evidence type="ECO:0000313" key="7">
    <source>
        <dbReference type="Proteomes" id="UP000053405"/>
    </source>
</evidence>
<dbReference type="RefSeq" id="WP_005941840.1">
    <property type="nucleotide sequence ID" value="NZ_ATVK01000016.1"/>
</dbReference>
<evidence type="ECO:0000313" key="6">
    <source>
        <dbReference type="EMBL" id="GAC58181.1"/>
    </source>
</evidence>
<feature type="transmembrane region" description="Helical" evidence="5">
    <location>
        <begin position="30"/>
        <end position="52"/>
    </location>
</feature>
<sequence length="400" mass="41503">MSGSIWIDLGVLAIAALAAFSGYRQGAAASAMAFAGVLIGVVAGILLVPYAVDRIDDPRARLLVAVLLLIALVIVGEIAGMVIGRAARSGLHSLRLRRVDSVIGAGLQFVAILVAAWLVAVPIRGSTSTSDFATAVRGSQVVDAVDSVAPQWLRDLPGDFTALLDSSGLKQVISPFGEAEVANVDPPDERLDSAAVAAVRPSVLKILGVAHGCGQALEGSGFVISPERVMTNAHVVAGTDEVAVRTVDGTDYAATVVWYNPRNDVAVLDVPGLRASALQFDDTAGRTGDDAIILGYPENGPFTVTPVRLRNTINLVGPDIYQSDQTVRRQVYTVRGTVRSGNSGGPMITPDGRVLGVVFGASEGPDDDTGFVLTAQQVRADLDGSAARTRAVSTAGCLVR</sequence>
<feature type="transmembrane region" description="Helical" evidence="5">
    <location>
        <begin position="6"/>
        <end position="23"/>
    </location>
</feature>
<gene>
    <name evidence="6" type="ORF">GOHSU_31_00420</name>
</gene>
<dbReference type="SUPFAM" id="SSF50494">
    <property type="entry name" value="Trypsin-like serine proteases"/>
    <property type="match status" value="1"/>
</dbReference>
<comment type="subcellular location">
    <subcellularLocation>
        <location evidence="1">Membrane</location>
        <topology evidence="1">Multi-pass membrane protein</topology>
    </subcellularLocation>
</comment>
<protein>
    <submittedName>
        <fullName evidence="6">Peptidase S1 family protein</fullName>
    </submittedName>
</protein>
<dbReference type="InterPro" id="IPR043504">
    <property type="entry name" value="Peptidase_S1_PA_chymotrypsin"/>
</dbReference>
<accession>L7LBQ5</accession>
<dbReference type="PRINTS" id="PR00834">
    <property type="entry name" value="PROTEASES2C"/>
</dbReference>
<dbReference type="PANTHER" id="PTHR43019">
    <property type="entry name" value="SERINE ENDOPROTEASE DEGS"/>
    <property type="match status" value="1"/>
</dbReference>
<proteinExistence type="predicted"/>
<reference evidence="6 7" key="1">
    <citation type="submission" date="2012-12" db="EMBL/GenBank/DDBJ databases">
        <title>Whole genome shotgun sequence of Gordonia hirsuta NBRC 16056.</title>
        <authorList>
            <person name="Isaki-Nakamura S."/>
            <person name="Hosoyama A."/>
            <person name="Tsuchikane K."/>
            <person name="Katsumata H."/>
            <person name="Baba S."/>
            <person name="Yamazaki S."/>
            <person name="Fujita N."/>
        </authorList>
    </citation>
    <scope>NUCLEOTIDE SEQUENCE [LARGE SCALE GENOMIC DNA]</scope>
    <source>
        <strain evidence="6 7">NBRC 16056</strain>
    </source>
</reference>
<evidence type="ECO:0000256" key="5">
    <source>
        <dbReference type="SAM" id="Phobius"/>
    </source>
</evidence>
<dbReference type="OrthoDB" id="9766361at2"/>
<dbReference type="InterPro" id="IPR003825">
    <property type="entry name" value="Colicin-V_CvpA"/>
</dbReference>
<dbReference type="EMBL" id="BANT01000031">
    <property type="protein sequence ID" value="GAC58181.1"/>
    <property type="molecule type" value="Genomic_DNA"/>
</dbReference>
<evidence type="ECO:0000256" key="2">
    <source>
        <dbReference type="ARBA" id="ARBA00022692"/>
    </source>
</evidence>
<dbReference type="eggNOG" id="COG0265">
    <property type="taxonomic scope" value="Bacteria"/>
</dbReference>
<organism evidence="6 7">
    <name type="scientific">Gordonia hirsuta DSM 44140 = NBRC 16056</name>
    <dbReference type="NCBI Taxonomy" id="1121927"/>
    <lineage>
        <taxon>Bacteria</taxon>
        <taxon>Bacillati</taxon>
        <taxon>Actinomycetota</taxon>
        <taxon>Actinomycetes</taxon>
        <taxon>Mycobacteriales</taxon>
        <taxon>Gordoniaceae</taxon>
        <taxon>Gordonia</taxon>
    </lineage>
</organism>
<dbReference type="Proteomes" id="UP000053405">
    <property type="component" value="Unassembled WGS sequence"/>
</dbReference>
<dbReference type="InterPro" id="IPR001940">
    <property type="entry name" value="Peptidase_S1C"/>
</dbReference>
<dbReference type="InterPro" id="IPR047680">
    <property type="entry name" value="MarP-like"/>
</dbReference>
<comment type="caution">
    <text evidence="6">The sequence shown here is derived from an EMBL/GenBank/DDBJ whole genome shotgun (WGS) entry which is preliminary data.</text>
</comment>
<evidence type="ECO:0000256" key="4">
    <source>
        <dbReference type="ARBA" id="ARBA00023136"/>
    </source>
</evidence>
<name>L7LBQ5_9ACTN</name>
<feature type="transmembrane region" description="Helical" evidence="5">
    <location>
        <begin position="99"/>
        <end position="120"/>
    </location>
</feature>
<dbReference type="Pfam" id="PF02674">
    <property type="entry name" value="Colicin_V"/>
    <property type="match status" value="1"/>
</dbReference>
<keyword evidence="4 5" id="KW-0472">Membrane</keyword>
<evidence type="ECO:0000256" key="3">
    <source>
        <dbReference type="ARBA" id="ARBA00022989"/>
    </source>
</evidence>
<dbReference type="GO" id="GO:0006508">
    <property type="term" value="P:proteolysis"/>
    <property type="evidence" value="ECO:0007669"/>
    <property type="project" value="InterPro"/>
</dbReference>
<keyword evidence="3 5" id="KW-1133">Transmembrane helix</keyword>
<dbReference type="AlphaFoldDB" id="L7LBQ5"/>